<dbReference type="EMBL" id="BART01007149">
    <property type="protein sequence ID" value="GAG54408.1"/>
    <property type="molecule type" value="Genomic_DNA"/>
</dbReference>
<dbReference type="Pfam" id="PF01370">
    <property type="entry name" value="Epimerase"/>
    <property type="match status" value="1"/>
</dbReference>
<reference evidence="3" key="1">
    <citation type="journal article" date="2014" name="Front. Microbiol.">
        <title>High frequency of phylogenetically diverse reductive dehalogenase-homologous genes in deep subseafloor sedimentary metagenomes.</title>
        <authorList>
            <person name="Kawai M."/>
            <person name="Futagami T."/>
            <person name="Toyoda A."/>
            <person name="Takaki Y."/>
            <person name="Nishi S."/>
            <person name="Hori S."/>
            <person name="Arai W."/>
            <person name="Tsubouchi T."/>
            <person name="Morono Y."/>
            <person name="Uchiyama I."/>
            <person name="Ito T."/>
            <person name="Fujiyama A."/>
            <person name="Inagaki F."/>
            <person name="Takami H."/>
        </authorList>
    </citation>
    <scope>NUCLEOTIDE SEQUENCE</scope>
    <source>
        <strain evidence="3">Expedition CK06-06</strain>
    </source>
</reference>
<dbReference type="Gene3D" id="3.40.50.720">
    <property type="entry name" value="NAD(P)-binding Rossmann-like Domain"/>
    <property type="match status" value="1"/>
</dbReference>
<accession>X0Z1M7</accession>
<dbReference type="PANTHER" id="PTHR43000">
    <property type="entry name" value="DTDP-D-GLUCOSE 4,6-DEHYDRATASE-RELATED"/>
    <property type="match status" value="1"/>
</dbReference>
<sequence>MYWKTYQLPVTIIRPFNIYSKRINPENLYSGVIAKFIDCIKLNKSPIIEGDGKQTRDFIYINDVIQMVKKIMEKKEAIGKIFNCGYGVGISINQLAKLMINISNKNIKVIHTKSRKGDIKNSFANILKAKKLLNFEPKVDMQKGLSYLFEGEI</sequence>
<evidence type="ECO:0000259" key="2">
    <source>
        <dbReference type="Pfam" id="PF01370"/>
    </source>
</evidence>
<evidence type="ECO:0000313" key="3">
    <source>
        <dbReference type="EMBL" id="GAG54408.1"/>
    </source>
</evidence>
<comment type="caution">
    <text evidence="3">The sequence shown here is derived from an EMBL/GenBank/DDBJ whole genome shotgun (WGS) entry which is preliminary data.</text>
</comment>
<dbReference type="InterPro" id="IPR001509">
    <property type="entry name" value="Epimerase_deHydtase"/>
</dbReference>
<dbReference type="PRINTS" id="PR01713">
    <property type="entry name" value="NUCEPIMERASE"/>
</dbReference>
<evidence type="ECO:0000256" key="1">
    <source>
        <dbReference type="ARBA" id="ARBA00007637"/>
    </source>
</evidence>
<organism evidence="3">
    <name type="scientific">marine sediment metagenome</name>
    <dbReference type="NCBI Taxonomy" id="412755"/>
    <lineage>
        <taxon>unclassified sequences</taxon>
        <taxon>metagenomes</taxon>
        <taxon>ecological metagenomes</taxon>
    </lineage>
</organism>
<feature type="domain" description="NAD-dependent epimerase/dehydratase" evidence="2">
    <location>
        <begin position="2"/>
        <end position="85"/>
    </location>
</feature>
<name>X0Z1M7_9ZZZZ</name>
<gene>
    <name evidence="3" type="ORF">S01H4_16316</name>
</gene>
<dbReference type="Gene3D" id="3.90.25.10">
    <property type="entry name" value="UDP-galactose 4-epimerase, domain 1"/>
    <property type="match status" value="1"/>
</dbReference>
<dbReference type="AlphaFoldDB" id="X0Z1M7"/>
<proteinExistence type="inferred from homology"/>
<dbReference type="InterPro" id="IPR036291">
    <property type="entry name" value="NAD(P)-bd_dom_sf"/>
</dbReference>
<comment type="similarity">
    <text evidence="1">Belongs to the NAD(P)-dependent epimerase/dehydratase family.</text>
</comment>
<dbReference type="SUPFAM" id="SSF51735">
    <property type="entry name" value="NAD(P)-binding Rossmann-fold domains"/>
    <property type="match status" value="1"/>
</dbReference>
<protein>
    <recommendedName>
        <fullName evidence="2">NAD-dependent epimerase/dehydratase domain-containing protein</fullName>
    </recommendedName>
</protein>